<evidence type="ECO:0000313" key="7">
    <source>
        <dbReference type="EMBL" id="CAG7596268.1"/>
    </source>
</evidence>
<keyword evidence="2 5" id="KW-0645">Protease</keyword>
<gene>
    <name evidence="7" type="primary">ctpA</name>
    <name evidence="7" type="ORF">MYVALT_G_00940</name>
</gene>
<evidence type="ECO:0000256" key="4">
    <source>
        <dbReference type="ARBA" id="ARBA00022825"/>
    </source>
</evidence>
<keyword evidence="3 5" id="KW-0378">Hydrolase</keyword>
<evidence type="ECO:0000256" key="2">
    <source>
        <dbReference type="ARBA" id="ARBA00022670"/>
    </source>
</evidence>
<dbReference type="NCBIfam" id="TIGR00225">
    <property type="entry name" value="prc"/>
    <property type="match status" value="1"/>
</dbReference>
<proteinExistence type="inferred from homology"/>
<reference evidence="7" key="1">
    <citation type="submission" date="2021-06" db="EMBL/GenBank/DDBJ databases">
        <authorList>
            <person name="Szabo G."/>
        </authorList>
    </citation>
    <scope>NUCLEOTIDE SEQUENCE</scope>
    <source>
        <strain evidence="7">MYVALT</strain>
    </source>
</reference>
<dbReference type="KEGG" id="vtr:MYVALT_G_00940"/>
<dbReference type="Pfam" id="PF17820">
    <property type="entry name" value="PDZ_6"/>
    <property type="match status" value="1"/>
</dbReference>
<keyword evidence="8" id="KW-1185">Reference proteome</keyword>
<dbReference type="GO" id="GO:0007165">
    <property type="term" value="P:signal transduction"/>
    <property type="evidence" value="ECO:0007669"/>
    <property type="project" value="TreeGrafter"/>
</dbReference>
<dbReference type="Pfam" id="PF22694">
    <property type="entry name" value="CtpB_N-like"/>
    <property type="match status" value="1"/>
</dbReference>
<dbReference type="Proteomes" id="UP000693996">
    <property type="component" value="Chromosome"/>
</dbReference>
<protein>
    <submittedName>
        <fullName evidence="7">Carboxy-terminal-processing protease</fullName>
        <ecNumber evidence="7">3.4.21.102</ecNumber>
    </submittedName>
</protein>
<dbReference type="RefSeq" id="WP_216796368.1">
    <property type="nucleotide sequence ID" value="NZ_OU343031.1"/>
</dbReference>
<dbReference type="GO" id="GO:0006508">
    <property type="term" value="P:proteolysis"/>
    <property type="evidence" value="ECO:0007669"/>
    <property type="project" value="UniProtKB-KW"/>
</dbReference>
<evidence type="ECO:0000256" key="1">
    <source>
        <dbReference type="ARBA" id="ARBA00009179"/>
    </source>
</evidence>
<dbReference type="EC" id="3.4.21.102" evidence="7"/>
<keyword evidence="4 5" id="KW-0720">Serine protease</keyword>
<evidence type="ECO:0000256" key="5">
    <source>
        <dbReference type="RuleBase" id="RU004404"/>
    </source>
</evidence>
<dbReference type="PANTHER" id="PTHR32060:SF30">
    <property type="entry name" value="CARBOXY-TERMINAL PROCESSING PROTEASE CTPA"/>
    <property type="match status" value="1"/>
</dbReference>
<dbReference type="EMBL" id="OU343031">
    <property type="protein sequence ID" value="CAG7596268.1"/>
    <property type="molecule type" value="Genomic_DNA"/>
</dbReference>
<dbReference type="InterPro" id="IPR004447">
    <property type="entry name" value="Peptidase_S41A"/>
</dbReference>
<comment type="similarity">
    <text evidence="1 5">Belongs to the peptidase S41A family.</text>
</comment>
<dbReference type="SMART" id="SM00228">
    <property type="entry name" value="PDZ"/>
    <property type="match status" value="1"/>
</dbReference>
<evidence type="ECO:0000259" key="6">
    <source>
        <dbReference type="PROSITE" id="PS50106"/>
    </source>
</evidence>
<evidence type="ECO:0000313" key="8">
    <source>
        <dbReference type="Proteomes" id="UP000693996"/>
    </source>
</evidence>
<dbReference type="PANTHER" id="PTHR32060">
    <property type="entry name" value="TAIL-SPECIFIC PROTEASE"/>
    <property type="match status" value="1"/>
</dbReference>
<dbReference type="InterPro" id="IPR055210">
    <property type="entry name" value="CtpA/B_N"/>
</dbReference>
<dbReference type="FunFam" id="3.30.750.44:FF:000001">
    <property type="entry name" value="S41 family peptidase"/>
    <property type="match status" value="1"/>
</dbReference>
<sequence>MCKTLKNAGLIAAGLATGMFIMLQISVSAEIGTTALLPPDQFRLLTSVFKHIKNEYVEAVNDEKLCTAAMKGMVSSLDPHSSYLDKSDYQELQEQTKGLFIGLGIQISQEDGLVKVISTIEDTPAFRAGIRPGDLITQVNNKSIFGMTLDRVVKYMRGQPNSKVTLTFYRKSDARTFPITLARAIIKAQSVKAKTIQPGYVWVRITSFQERTAVDLAAKLIEIAHHKPRLNGLILDLRNNSGGLLRSAIGVASAFLMPNSVIVSTSGQMSDSKRIYYNTFENYRLSTCIYDPLKNIPSIYKTVPIVVLVNAYSASASEIVSGALQDHHRALIMGKTTFGKGSVQTVCPMTVGTALCLTTAYYYTPSGRSIQNKGISPDILVDQFKGGDLNDTLVMREIDYANHLSNKQDSSEITEQKKYKQNQLYQLRQLDLKKTREQYEKKLNNLSITFGEKDDFMLQQAMHQLKNEPVKVSYS</sequence>
<dbReference type="SMART" id="SM00245">
    <property type="entry name" value="TSPc"/>
    <property type="match status" value="1"/>
</dbReference>
<dbReference type="FunFam" id="2.30.42.10:FF:000063">
    <property type="entry name" value="Peptidase, S41 family"/>
    <property type="match status" value="1"/>
</dbReference>
<dbReference type="InterPro" id="IPR005151">
    <property type="entry name" value="Tail-specific_protease"/>
</dbReference>
<dbReference type="CDD" id="cd07560">
    <property type="entry name" value="Peptidase_S41_CPP"/>
    <property type="match status" value="1"/>
</dbReference>
<dbReference type="AlphaFoldDB" id="A0A916JS78"/>
<evidence type="ECO:0000256" key="3">
    <source>
        <dbReference type="ARBA" id="ARBA00022801"/>
    </source>
</evidence>
<name>A0A916JS78_9BURK</name>
<dbReference type="Pfam" id="PF03572">
    <property type="entry name" value="Peptidase_S41"/>
    <property type="match status" value="1"/>
</dbReference>
<dbReference type="InterPro" id="IPR041489">
    <property type="entry name" value="PDZ_6"/>
</dbReference>
<dbReference type="InterPro" id="IPR001478">
    <property type="entry name" value="PDZ"/>
</dbReference>
<dbReference type="GO" id="GO:0030288">
    <property type="term" value="C:outer membrane-bounded periplasmic space"/>
    <property type="evidence" value="ECO:0007669"/>
    <property type="project" value="TreeGrafter"/>
</dbReference>
<organism evidence="7 8">
    <name type="scientific">Candidatus Vallotiella hemipterorum</name>
    <dbReference type="NCBI Taxonomy" id="1177213"/>
    <lineage>
        <taxon>Bacteria</taxon>
        <taxon>Pseudomonadati</taxon>
        <taxon>Pseudomonadota</taxon>
        <taxon>Betaproteobacteria</taxon>
        <taxon>Burkholderiales</taxon>
        <taxon>Burkholderiaceae</taxon>
        <taxon>Candidatus Vallotiella</taxon>
    </lineage>
</organism>
<dbReference type="PROSITE" id="PS50106">
    <property type="entry name" value="PDZ"/>
    <property type="match status" value="1"/>
</dbReference>
<dbReference type="CDD" id="cd06782">
    <property type="entry name" value="cpPDZ_CPP-like"/>
    <property type="match status" value="1"/>
</dbReference>
<accession>A0A916JS78</accession>
<dbReference type="GO" id="GO:0004252">
    <property type="term" value="F:serine-type endopeptidase activity"/>
    <property type="evidence" value="ECO:0007669"/>
    <property type="project" value="UniProtKB-EC"/>
</dbReference>
<feature type="domain" description="PDZ" evidence="6">
    <location>
        <begin position="89"/>
        <end position="157"/>
    </location>
</feature>